<name>A0A815YT81_9BILA</name>
<dbReference type="EMBL" id="CAJOBC010096313">
    <property type="protein sequence ID" value="CAF4439254.1"/>
    <property type="molecule type" value="Genomic_DNA"/>
</dbReference>
<organism evidence="1 3">
    <name type="scientific">Didymodactylos carnosus</name>
    <dbReference type="NCBI Taxonomy" id="1234261"/>
    <lineage>
        <taxon>Eukaryota</taxon>
        <taxon>Metazoa</taxon>
        <taxon>Spiralia</taxon>
        <taxon>Gnathifera</taxon>
        <taxon>Rotifera</taxon>
        <taxon>Eurotatoria</taxon>
        <taxon>Bdelloidea</taxon>
        <taxon>Philodinida</taxon>
        <taxon>Philodinidae</taxon>
        <taxon>Didymodactylos</taxon>
    </lineage>
</organism>
<dbReference type="Proteomes" id="UP000681722">
    <property type="component" value="Unassembled WGS sequence"/>
</dbReference>
<dbReference type="AlphaFoldDB" id="A0A815YT81"/>
<dbReference type="Proteomes" id="UP000663829">
    <property type="component" value="Unassembled WGS sequence"/>
</dbReference>
<evidence type="ECO:0000313" key="2">
    <source>
        <dbReference type="EMBL" id="CAF4439254.1"/>
    </source>
</evidence>
<evidence type="ECO:0000313" key="1">
    <source>
        <dbReference type="EMBL" id="CAF1574616.1"/>
    </source>
</evidence>
<accession>A0A815YT81</accession>
<keyword evidence="3" id="KW-1185">Reference proteome</keyword>
<evidence type="ECO:0000313" key="3">
    <source>
        <dbReference type="Proteomes" id="UP000663829"/>
    </source>
</evidence>
<sequence>MLYGGFGDVVEVLFGSLIDQLPTELWLRVLKLLHEQDIQSLIFTFPQFQLLKIVWESPETRRFVFDPSRSKYLPTIDTQYGSRTLFSFTDSQFFYRNIDGCCRVAAVYTFFLLGHGKDSTTYIVRYDKNTQEVYEVQMERVLADVFYNRNCYGSLYRVKQNDKKKRESIVDFDHSVNQTYLTNRHQSQFIEQDLLSRFHFKMKFSHFTESNIFGFEDSTSSENDDDDGGLDESFIRVYERQHTLCDRKNKLVDHDFDSRDPQFEKNPVLSYCENLLKQDSGTSLFRMISAKDHLIDLVRHCRPSKCKFGKVRNLIRHYNHLVFDLETHHLTVERLPDEDLFCADSDSLLHDCVQLLQRSVPSENPILYCRVNIEQLAKKTKGMNHSSCQSSYLSVNIDQFSFLDYTHLSHVHLAIAEDSGTDRVFVLVTYDGIVAL</sequence>
<protein>
    <recommendedName>
        <fullName evidence="4">F-box domain-containing protein</fullName>
    </recommendedName>
</protein>
<comment type="caution">
    <text evidence="1">The sequence shown here is derived from an EMBL/GenBank/DDBJ whole genome shotgun (WGS) entry which is preliminary data.</text>
</comment>
<evidence type="ECO:0008006" key="4">
    <source>
        <dbReference type="Google" id="ProtNLM"/>
    </source>
</evidence>
<reference evidence="1" key="1">
    <citation type="submission" date="2021-02" db="EMBL/GenBank/DDBJ databases">
        <authorList>
            <person name="Nowell W R."/>
        </authorList>
    </citation>
    <scope>NUCLEOTIDE SEQUENCE</scope>
</reference>
<dbReference type="EMBL" id="CAJNOQ010030442">
    <property type="protein sequence ID" value="CAF1574616.1"/>
    <property type="molecule type" value="Genomic_DNA"/>
</dbReference>
<proteinExistence type="predicted"/>
<dbReference type="OrthoDB" id="10049404at2759"/>
<gene>
    <name evidence="1" type="ORF">GPM918_LOCUS40636</name>
    <name evidence="2" type="ORF">SRO942_LOCUS41603</name>
</gene>